<dbReference type="STRING" id="225359.A0A2S4PTG9"/>
<reference evidence="2 3" key="1">
    <citation type="submission" date="2017-10" db="EMBL/GenBank/DDBJ databases">
        <title>Development of genomic resources for the powdery mildew, Erysiphe pulchra.</title>
        <authorList>
            <person name="Wadl P.A."/>
            <person name="Mack B.M."/>
            <person name="Moore G."/>
            <person name="Beltz S.B."/>
        </authorList>
    </citation>
    <scope>NUCLEOTIDE SEQUENCE [LARGE SCALE GENOMIC DNA]</scope>
    <source>
        <strain evidence="2">Cflorida</strain>
    </source>
</reference>
<dbReference type="EMBL" id="PEDP01000638">
    <property type="protein sequence ID" value="POS85339.1"/>
    <property type="molecule type" value="Genomic_DNA"/>
</dbReference>
<gene>
    <name evidence="2" type="ORF">EPUL_005515</name>
</gene>
<proteinExistence type="predicted"/>
<feature type="non-terminal residue" evidence="2">
    <location>
        <position position="455"/>
    </location>
</feature>
<comment type="caution">
    <text evidence="2">The sequence shown here is derived from an EMBL/GenBank/DDBJ whole genome shotgun (WGS) entry which is preliminary data.</text>
</comment>
<accession>A0A2S4PTG9</accession>
<evidence type="ECO:0000256" key="1">
    <source>
        <dbReference type="SAM" id="MobiDB-lite"/>
    </source>
</evidence>
<feature type="region of interest" description="Disordered" evidence="1">
    <location>
        <begin position="197"/>
        <end position="217"/>
    </location>
</feature>
<feature type="compositionally biased region" description="Polar residues" evidence="1">
    <location>
        <begin position="293"/>
        <end position="309"/>
    </location>
</feature>
<feature type="region of interest" description="Disordered" evidence="1">
    <location>
        <begin position="108"/>
        <end position="145"/>
    </location>
</feature>
<feature type="compositionally biased region" description="Basic and acidic residues" evidence="1">
    <location>
        <begin position="202"/>
        <end position="217"/>
    </location>
</feature>
<dbReference type="OrthoDB" id="3558512at2759"/>
<feature type="compositionally biased region" description="Basic and acidic residues" evidence="1">
    <location>
        <begin position="118"/>
        <end position="145"/>
    </location>
</feature>
<keyword evidence="3" id="KW-1185">Reference proteome</keyword>
<evidence type="ECO:0000313" key="2">
    <source>
        <dbReference type="EMBL" id="POS85339.1"/>
    </source>
</evidence>
<feature type="compositionally biased region" description="Low complexity" evidence="1">
    <location>
        <begin position="251"/>
        <end position="267"/>
    </location>
</feature>
<dbReference type="Proteomes" id="UP000237438">
    <property type="component" value="Unassembled WGS sequence"/>
</dbReference>
<organism evidence="2 3">
    <name type="scientific">Erysiphe pulchra</name>
    <dbReference type="NCBI Taxonomy" id="225359"/>
    <lineage>
        <taxon>Eukaryota</taxon>
        <taxon>Fungi</taxon>
        <taxon>Dikarya</taxon>
        <taxon>Ascomycota</taxon>
        <taxon>Pezizomycotina</taxon>
        <taxon>Leotiomycetes</taxon>
        <taxon>Erysiphales</taxon>
        <taxon>Erysiphaceae</taxon>
        <taxon>Erysiphe</taxon>
    </lineage>
</organism>
<protein>
    <submittedName>
        <fullName evidence="2">Uncharacterized protein</fullName>
    </submittedName>
</protein>
<evidence type="ECO:0000313" key="3">
    <source>
        <dbReference type="Proteomes" id="UP000237438"/>
    </source>
</evidence>
<sequence>MSNIQSTVGELVTKLHNNIDHINQIIQSLSDESYNRKLEQLAIQRESAIHSLREKRVDALKQILAQRAREKEETSKRRAQERQLIEEQRIKEWEEILARRKMEDEKWLQATEAEDQEIDKSRSYEDEEREREREEEERALFEKSENEIETLENEMEKSLEEGRITLKKLDEDRKIINAQIEAALNAPTVIPNISFKSRRQKSRDLSHDHLEKPRDDLNCEIPDGSLTNTSLENSEVENSSYFTEVTEFGKSISNGKSSTRSSTSSSTEPKELRLVSLMQKEMSEEAIRKRESVFSQKTNSSRGSSSSVDLTKRLSTWRMTSEVTSKDLELSGVVPAQEVLGSEEHLNQLTRNRKILILYILKRKNQTPTVNQAQSLVWHLMITIMIGSHDDDKVQISSTDEYEISYAKDNGTELNKSYCEISQINDKSKALQKISVEGMDIPAKQDDQIGEHDLC</sequence>
<feature type="region of interest" description="Disordered" evidence="1">
    <location>
        <begin position="286"/>
        <end position="309"/>
    </location>
</feature>
<feature type="region of interest" description="Disordered" evidence="1">
    <location>
        <begin position="251"/>
        <end position="272"/>
    </location>
</feature>
<name>A0A2S4PTG9_9PEZI</name>
<dbReference type="AlphaFoldDB" id="A0A2S4PTG9"/>